<dbReference type="RefSeq" id="WP_168017013.1">
    <property type="nucleotide sequence ID" value="NZ_JAATEP010000037.1"/>
</dbReference>
<proteinExistence type="inferred from homology"/>
<protein>
    <submittedName>
        <fullName evidence="3">ROK family transcriptional regulator</fullName>
    </submittedName>
</protein>
<reference evidence="3 4" key="1">
    <citation type="submission" date="2020-03" db="EMBL/GenBank/DDBJ databases">
        <title>WGS of actinomycetes isolated from Thailand.</title>
        <authorList>
            <person name="Thawai C."/>
        </authorList>
    </citation>
    <scope>NUCLEOTIDE SEQUENCE [LARGE SCALE GENOMIC DNA]</scope>
    <source>
        <strain evidence="3 4">FMUSA5-5</strain>
    </source>
</reference>
<sequence length="409" mass="42577">MNGATTSGQLRAHNRVRLLRAVHDCGATRTRSQLTRDLGLARGTASVLVAGLAEDDLLHEEPAPEHTRGRPTQIPGPHPRGPVALAVDVREDAWELAACELGGRVTVLGVRPHDGTPEGTLGPLGEAVAEQVRRLGHRAVGVGVALAGPISHGGRVDIAHLGWRAVDVPALLGEPGPPLFVGNDTALAALAEARRGRLRGVRVGVHLHVDFDLGGVLVLDGHAVAGASGTGAEFGHMAIGGGQRRCPCGAVGCWGMDVGANALLRHVGLAYGGGRGREQAERVLATSEEAVTATARALGRGIAALVNAHDPEVVTLSGHGAELRERAGEALLAACEPGLMAIRRDHPPRIEGSALGWRGSLLGAMESVFDAFLTTEGLELWRKNHPDQARDTPDRQSVTHSTLDGESAQ</sequence>
<keyword evidence="4" id="KW-1185">Reference proteome</keyword>
<feature type="compositionally biased region" description="Polar residues" evidence="2">
    <location>
        <begin position="395"/>
        <end position="409"/>
    </location>
</feature>
<feature type="compositionally biased region" description="Basic and acidic residues" evidence="2">
    <location>
        <begin position="384"/>
        <end position="394"/>
    </location>
</feature>
<dbReference type="InterPro" id="IPR043129">
    <property type="entry name" value="ATPase_NBD"/>
</dbReference>
<dbReference type="SUPFAM" id="SSF53067">
    <property type="entry name" value="Actin-like ATPase domain"/>
    <property type="match status" value="1"/>
</dbReference>
<name>A0ABX1BFL3_9ACTN</name>
<dbReference type="InterPro" id="IPR000600">
    <property type="entry name" value="ROK"/>
</dbReference>
<dbReference type="SUPFAM" id="SSF46785">
    <property type="entry name" value="Winged helix' DNA-binding domain"/>
    <property type="match status" value="1"/>
</dbReference>
<dbReference type="InterPro" id="IPR036388">
    <property type="entry name" value="WH-like_DNA-bd_sf"/>
</dbReference>
<feature type="region of interest" description="Disordered" evidence="2">
    <location>
        <begin position="384"/>
        <end position="409"/>
    </location>
</feature>
<comment type="caution">
    <text evidence="3">The sequence shown here is derived from an EMBL/GenBank/DDBJ whole genome shotgun (WGS) entry which is preliminary data.</text>
</comment>
<accession>A0ABX1BFL3</accession>
<dbReference type="Proteomes" id="UP000696294">
    <property type="component" value="Unassembled WGS sequence"/>
</dbReference>
<dbReference type="InterPro" id="IPR036390">
    <property type="entry name" value="WH_DNA-bd_sf"/>
</dbReference>
<dbReference type="PANTHER" id="PTHR18964">
    <property type="entry name" value="ROK (REPRESSOR, ORF, KINASE) FAMILY"/>
    <property type="match status" value="1"/>
</dbReference>
<dbReference type="EMBL" id="JAATEP010000037">
    <property type="protein sequence ID" value="NJP95345.1"/>
    <property type="molecule type" value="Genomic_DNA"/>
</dbReference>
<dbReference type="Pfam" id="PF00480">
    <property type="entry name" value="ROK"/>
    <property type="match status" value="1"/>
</dbReference>
<evidence type="ECO:0000256" key="2">
    <source>
        <dbReference type="SAM" id="MobiDB-lite"/>
    </source>
</evidence>
<dbReference type="Gene3D" id="1.10.10.10">
    <property type="entry name" value="Winged helix-like DNA-binding domain superfamily/Winged helix DNA-binding domain"/>
    <property type="match status" value="1"/>
</dbReference>
<gene>
    <name evidence="3" type="ORF">HCN51_38915</name>
</gene>
<evidence type="ECO:0000313" key="4">
    <source>
        <dbReference type="Proteomes" id="UP000696294"/>
    </source>
</evidence>
<organism evidence="3 4">
    <name type="scientific">Nonomuraea composti</name>
    <dbReference type="NCBI Taxonomy" id="2720023"/>
    <lineage>
        <taxon>Bacteria</taxon>
        <taxon>Bacillati</taxon>
        <taxon>Actinomycetota</taxon>
        <taxon>Actinomycetes</taxon>
        <taxon>Streptosporangiales</taxon>
        <taxon>Streptosporangiaceae</taxon>
        <taxon>Nonomuraea</taxon>
    </lineage>
</organism>
<dbReference type="Gene3D" id="3.30.420.40">
    <property type="match status" value="2"/>
</dbReference>
<evidence type="ECO:0000256" key="1">
    <source>
        <dbReference type="ARBA" id="ARBA00006479"/>
    </source>
</evidence>
<dbReference type="PANTHER" id="PTHR18964:SF149">
    <property type="entry name" value="BIFUNCTIONAL UDP-N-ACETYLGLUCOSAMINE 2-EPIMERASE_N-ACETYLMANNOSAMINE KINASE"/>
    <property type="match status" value="1"/>
</dbReference>
<evidence type="ECO:0000313" key="3">
    <source>
        <dbReference type="EMBL" id="NJP95345.1"/>
    </source>
</evidence>
<comment type="similarity">
    <text evidence="1">Belongs to the ROK (NagC/XylR) family.</text>
</comment>